<protein>
    <recommendedName>
        <fullName evidence="5">HEAT repeat domain-containing protein</fullName>
    </recommendedName>
</protein>
<feature type="transmembrane region" description="Helical" evidence="2">
    <location>
        <begin position="10"/>
        <end position="29"/>
    </location>
</feature>
<dbReference type="Proteomes" id="UP000285961">
    <property type="component" value="Unassembled WGS sequence"/>
</dbReference>
<proteinExistence type="predicted"/>
<keyword evidence="2" id="KW-1133">Transmembrane helix</keyword>
<feature type="transmembrane region" description="Helical" evidence="2">
    <location>
        <begin position="123"/>
        <end position="144"/>
    </location>
</feature>
<dbReference type="SMART" id="SM00567">
    <property type="entry name" value="EZ_HEAT"/>
    <property type="match status" value="7"/>
</dbReference>
<name>A0A419ERA7_9BACT</name>
<comment type="caution">
    <text evidence="3">The sequence shown here is derived from an EMBL/GenBank/DDBJ whole genome shotgun (WGS) entry which is preliminary data.</text>
</comment>
<feature type="transmembrane region" description="Helical" evidence="2">
    <location>
        <begin position="151"/>
        <end position="169"/>
    </location>
</feature>
<keyword evidence="1" id="KW-0677">Repeat</keyword>
<gene>
    <name evidence="3" type="ORF">C4532_16785</name>
</gene>
<dbReference type="SUPFAM" id="SSF48371">
    <property type="entry name" value="ARM repeat"/>
    <property type="match status" value="1"/>
</dbReference>
<evidence type="ECO:0008006" key="5">
    <source>
        <dbReference type="Google" id="ProtNLM"/>
    </source>
</evidence>
<dbReference type="GO" id="GO:0140359">
    <property type="term" value="F:ABC-type transporter activity"/>
    <property type="evidence" value="ECO:0007669"/>
    <property type="project" value="InterPro"/>
</dbReference>
<reference evidence="3 4" key="1">
    <citation type="journal article" date="2017" name="ISME J.">
        <title>Energy and carbon metabolisms in a deep terrestrial subsurface fluid microbial community.</title>
        <authorList>
            <person name="Momper L."/>
            <person name="Jungbluth S.P."/>
            <person name="Lee M.D."/>
            <person name="Amend J.P."/>
        </authorList>
    </citation>
    <scope>NUCLEOTIDE SEQUENCE [LARGE SCALE GENOMIC DNA]</scope>
    <source>
        <strain evidence="3">SURF_17</strain>
    </source>
</reference>
<feature type="transmembrane region" description="Helical" evidence="2">
    <location>
        <begin position="220"/>
        <end position="244"/>
    </location>
</feature>
<dbReference type="PANTHER" id="PTHR12697:SF5">
    <property type="entry name" value="DEOXYHYPUSINE HYDROXYLASE"/>
    <property type="match status" value="1"/>
</dbReference>
<dbReference type="GO" id="GO:0005886">
    <property type="term" value="C:plasma membrane"/>
    <property type="evidence" value="ECO:0007669"/>
    <property type="project" value="UniProtKB-SubCell"/>
</dbReference>
<dbReference type="AlphaFoldDB" id="A0A419ERA7"/>
<feature type="transmembrane region" description="Helical" evidence="2">
    <location>
        <begin position="41"/>
        <end position="63"/>
    </location>
</feature>
<dbReference type="GO" id="GO:0016491">
    <property type="term" value="F:oxidoreductase activity"/>
    <property type="evidence" value="ECO:0007669"/>
    <property type="project" value="TreeGrafter"/>
</dbReference>
<dbReference type="Gene3D" id="1.25.10.10">
    <property type="entry name" value="Leucine-rich Repeat Variant"/>
    <property type="match status" value="3"/>
</dbReference>
<dbReference type="EMBL" id="QZKI01000121">
    <property type="protein sequence ID" value="RJP65883.1"/>
    <property type="molecule type" value="Genomic_DNA"/>
</dbReference>
<accession>A0A419ERA7</accession>
<dbReference type="InterPro" id="IPR011989">
    <property type="entry name" value="ARM-like"/>
</dbReference>
<evidence type="ECO:0000313" key="3">
    <source>
        <dbReference type="EMBL" id="RJP65883.1"/>
    </source>
</evidence>
<evidence type="ECO:0000256" key="2">
    <source>
        <dbReference type="SAM" id="Phobius"/>
    </source>
</evidence>
<keyword evidence="2" id="KW-0472">Membrane</keyword>
<feature type="transmembrane region" description="Helical" evidence="2">
    <location>
        <begin position="189"/>
        <end position="208"/>
    </location>
</feature>
<dbReference type="Pfam" id="PF02985">
    <property type="entry name" value="HEAT"/>
    <property type="match status" value="1"/>
</dbReference>
<feature type="transmembrane region" description="Helical" evidence="2">
    <location>
        <begin position="84"/>
        <end position="111"/>
    </location>
</feature>
<dbReference type="InterPro" id="IPR004155">
    <property type="entry name" value="PBS_lyase_HEAT"/>
</dbReference>
<keyword evidence="2" id="KW-0812">Transmembrane</keyword>
<dbReference type="Pfam" id="PF12679">
    <property type="entry name" value="ABC2_membrane_2"/>
    <property type="match status" value="1"/>
</dbReference>
<evidence type="ECO:0000256" key="1">
    <source>
        <dbReference type="ARBA" id="ARBA00022737"/>
    </source>
</evidence>
<organism evidence="3 4">
    <name type="scientific">Candidatus Abyssobacteria bacterium SURF_17</name>
    <dbReference type="NCBI Taxonomy" id="2093361"/>
    <lineage>
        <taxon>Bacteria</taxon>
        <taxon>Pseudomonadati</taxon>
        <taxon>Candidatus Hydrogenedentota</taxon>
        <taxon>Candidatus Abyssobacteria</taxon>
    </lineage>
</organism>
<sequence length="682" mass="77009">MLFWKEWREILWLVVLSPVALCAISFIRWEGWRPEFYEFQFWVNAILFLPLAALFLGAGAMAAERERGTFDSLLARPVSLLRVFVAKFVVRFVAVFLVLLTSGVLFCLLRPTHNIEIIDLVKGFAVFLSGLFFLLAISLCASCLSDTQGKAFIASITTLLALIFVINYTPFFKYTWWWRSSSGPTWVEYAAFYVSLSIPALMVGGTIFMQQAALHYRWRVLAVVAVILVLIFVRSVSTTFSLFAGAASSGDLELVQLARSPVYDILAKISSFQNTARSQQLREFLVVATRNGIERDLIKELSNSDPKIRAMAIHILEMRKSAQAAPAVTPLLKDQDREVRYCATMFVQSLKYEEAMPALLGLLDDPVSSVRERAVSALAEIEGKDAGPRIMPLLDDENPRVRVAAALSLGRMDYGEAADKIAMMMFQDPVDYVRRQAAISLRYLKSSPACDALIQALEDDDSRLVENVVYSLGELRCEAAVGPLVDGLRTHLHVAQALKEARRRGQEHPLRPKYGHGKVEIPELGFSARYIAAMYPSILATLVKIDSPAVKQALRQLFTDFDRFPQLKLQAAIALAELGDATGIPYIRERLAEDASQQKPGWEMREHAMRLAKAGEYSAVPLLIPYLDEGWPEERYMYGQILEELTGKKYGWDSKRWRKWWEKNKDELLSKPFEAKDEHRRG</sequence>
<dbReference type="InterPro" id="IPR000357">
    <property type="entry name" value="HEAT"/>
</dbReference>
<evidence type="ECO:0000313" key="4">
    <source>
        <dbReference type="Proteomes" id="UP000285961"/>
    </source>
</evidence>
<dbReference type="PANTHER" id="PTHR12697">
    <property type="entry name" value="PBS LYASE HEAT-LIKE PROTEIN"/>
    <property type="match status" value="1"/>
</dbReference>
<dbReference type="InterPro" id="IPR016024">
    <property type="entry name" value="ARM-type_fold"/>
</dbReference>
<dbReference type="Pfam" id="PF13646">
    <property type="entry name" value="HEAT_2"/>
    <property type="match status" value="2"/>
</dbReference>